<feature type="binding site" evidence="13">
    <location>
        <position position="274"/>
    </location>
    <ligand>
        <name>NADPH</name>
        <dbReference type="ChEBI" id="CHEBI:57783"/>
    </ligand>
</feature>
<dbReference type="InterPro" id="IPR006109">
    <property type="entry name" value="G3P_DH_NAD-dep_C"/>
</dbReference>
<feature type="binding site" evidence="15">
    <location>
        <begin position="250"/>
        <end position="251"/>
    </location>
    <ligand>
        <name>substrate</name>
    </ligand>
</feature>
<evidence type="ECO:0000256" key="10">
    <source>
        <dbReference type="ARBA" id="ARBA00066687"/>
    </source>
</evidence>
<dbReference type="PROSITE" id="PS00957">
    <property type="entry name" value="NAD_G3PDH"/>
    <property type="match status" value="1"/>
</dbReference>
<dbReference type="GO" id="GO:0006650">
    <property type="term" value="P:glycerophospholipid metabolic process"/>
    <property type="evidence" value="ECO:0007669"/>
    <property type="project" value="UniProtKB-UniRule"/>
</dbReference>
<dbReference type="GO" id="GO:0008654">
    <property type="term" value="P:phospholipid biosynthetic process"/>
    <property type="evidence" value="ECO:0007669"/>
    <property type="project" value="UniProtKB-KW"/>
</dbReference>
<evidence type="ECO:0000313" key="21">
    <source>
        <dbReference type="Proteomes" id="UP000318422"/>
    </source>
</evidence>
<reference evidence="20 21" key="1">
    <citation type="submission" date="2019-06" db="EMBL/GenBank/DDBJ databases">
        <title>Whole genome shotgun sequence of Zoogloea ramigera NBRC 15342.</title>
        <authorList>
            <person name="Hosoyama A."/>
            <person name="Uohara A."/>
            <person name="Ohji S."/>
            <person name="Ichikawa N."/>
        </authorList>
    </citation>
    <scope>NUCLEOTIDE SEQUENCE [LARGE SCALE GENOMIC DNA]</scope>
    <source>
        <strain evidence="20 21">NBRC 15342</strain>
    </source>
</reference>
<dbReference type="OrthoDB" id="9812273at2"/>
<feature type="binding site" evidence="13">
    <location>
        <position position="30"/>
    </location>
    <ligand>
        <name>NADPH</name>
        <dbReference type="ChEBI" id="CHEBI:57783"/>
    </ligand>
</feature>
<evidence type="ECO:0000256" key="7">
    <source>
        <dbReference type="ARBA" id="ARBA00023209"/>
    </source>
</evidence>
<feature type="domain" description="Glycerol-3-phosphate dehydrogenase NAD-dependent N-terminal" evidence="18">
    <location>
        <begin position="3"/>
        <end position="155"/>
    </location>
</feature>
<dbReference type="GO" id="GO:0005975">
    <property type="term" value="P:carbohydrate metabolic process"/>
    <property type="evidence" value="ECO:0007669"/>
    <property type="project" value="InterPro"/>
</dbReference>
<dbReference type="PANTHER" id="PTHR11728">
    <property type="entry name" value="GLYCEROL-3-PHOSPHATE DEHYDROGENASE"/>
    <property type="match status" value="1"/>
</dbReference>
<feature type="binding site" evidence="16">
    <location>
        <begin position="7"/>
        <end position="12"/>
    </location>
    <ligand>
        <name>NAD(+)</name>
        <dbReference type="ChEBI" id="CHEBI:57540"/>
    </ligand>
</feature>
<dbReference type="InterPro" id="IPR011128">
    <property type="entry name" value="G3P_DH_NAD-dep_N"/>
</dbReference>
<dbReference type="EC" id="1.1.1.94" evidence="10 13"/>
<dbReference type="UniPathway" id="UPA00940"/>
<evidence type="ECO:0000256" key="6">
    <source>
        <dbReference type="ARBA" id="ARBA00023098"/>
    </source>
</evidence>
<feature type="binding site" evidence="13">
    <location>
        <position position="47"/>
    </location>
    <ligand>
        <name>NADPH</name>
        <dbReference type="ChEBI" id="CHEBI:57783"/>
    </ligand>
</feature>
<evidence type="ECO:0000256" key="3">
    <source>
        <dbReference type="ARBA" id="ARBA00022857"/>
    </source>
</evidence>
<evidence type="ECO:0000256" key="9">
    <source>
        <dbReference type="ARBA" id="ARBA00052716"/>
    </source>
</evidence>
<feature type="active site" description="Proton acceptor" evidence="13 14">
    <location>
        <position position="186"/>
    </location>
</feature>
<feature type="domain" description="Glycerol-3-phosphate dehydrogenase NAD-dependent C-terminal" evidence="19">
    <location>
        <begin position="175"/>
        <end position="315"/>
    </location>
</feature>
<dbReference type="PRINTS" id="PR00077">
    <property type="entry name" value="GPDHDRGNASE"/>
</dbReference>
<feature type="binding site" evidence="13">
    <location>
        <position position="11"/>
    </location>
    <ligand>
        <name>NADPH</name>
        <dbReference type="ChEBI" id="CHEBI:57783"/>
    </ligand>
</feature>
<keyword evidence="21" id="KW-1185">Reference proteome</keyword>
<keyword evidence="8 13" id="KW-1208">Phospholipid metabolism</keyword>
<comment type="function">
    <text evidence="13">Catalyzes the reduction of the glycolytic intermediate dihydroxyacetone phosphate (DHAP) to sn-glycerol 3-phosphate (G3P), the key precursor for phospholipid synthesis.</text>
</comment>
<evidence type="ECO:0000256" key="5">
    <source>
        <dbReference type="ARBA" id="ARBA00023027"/>
    </source>
</evidence>
<keyword evidence="6 13" id="KW-0443">Lipid metabolism</keyword>
<evidence type="ECO:0000256" key="13">
    <source>
        <dbReference type="HAMAP-Rule" id="MF_00394"/>
    </source>
</evidence>
<evidence type="ECO:0000256" key="2">
    <source>
        <dbReference type="ARBA" id="ARBA00022516"/>
    </source>
</evidence>
<dbReference type="SUPFAM" id="SSF48179">
    <property type="entry name" value="6-phosphogluconate dehydrogenase C-terminal domain-like"/>
    <property type="match status" value="1"/>
</dbReference>
<dbReference type="GO" id="GO:0141153">
    <property type="term" value="F:glycerol-3-phosphate dehydrogenase (NADP+) activity"/>
    <property type="evidence" value="ECO:0007669"/>
    <property type="project" value="RHEA"/>
</dbReference>
<evidence type="ECO:0000256" key="17">
    <source>
        <dbReference type="RuleBase" id="RU000437"/>
    </source>
</evidence>
<comment type="pathway">
    <text evidence="13">Membrane lipid metabolism; glycerophospholipid metabolism.</text>
</comment>
<feature type="binding site" evidence="13">
    <location>
        <position position="251"/>
    </location>
    <ligand>
        <name>sn-glycerol 3-phosphate</name>
        <dbReference type="ChEBI" id="CHEBI:57597"/>
    </ligand>
</feature>
<dbReference type="PANTHER" id="PTHR11728:SF1">
    <property type="entry name" value="GLYCEROL-3-PHOSPHATE DEHYDROGENASE [NAD(+)] 2, CHLOROPLASTIC"/>
    <property type="match status" value="1"/>
</dbReference>
<evidence type="ECO:0000256" key="8">
    <source>
        <dbReference type="ARBA" id="ARBA00023264"/>
    </source>
</evidence>
<dbReference type="NCBIfam" id="NF000940">
    <property type="entry name" value="PRK00094.1-2"/>
    <property type="match status" value="1"/>
</dbReference>
<feature type="binding site" evidence="13">
    <location>
        <position position="250"/>
    </location>
    <ligand>
        <name>NADPH</name>
        <dbReference type="ChEBI" id="CHEBI:57783"/>
    </ligand>
</feature>
<feature type="binding site" evidence="13">
    <location>
        <position position="249"/>
    </location>
    <ligand>
        <name>sn-glycerol 3-phosphate</name>
        <dbReference type="ChEBI" id="CHEBI:57597"/>
    </ligand>
</feature>
<dbReference type="EMBL" id="BJNV01000053">
    <property type="protein sequence ID" value="GEC96772.1"/>
    <property type="molecule type" value="Genomic_DNA"/>
</dbReference>
<keyword evidence="5 13" id="KW-0520">NAD</keyword>
<dbReference type="GO" id="GO:0046168">
    <property type="term" value="P:glycerol-3-phosphate catabolic process"/>
    <property type="evidence" value="ECO:0007669"/>
    <property type="project" value="InterPro"/>
</dbReference>
<dbReference type="GO" id="GO:0141152">
    <property type="term" value="F:glycerol-3-phosphate dehydrogenase (NAD+) activity"/>
    <property type="evidence" value="ECO:0007669"/>
    <property type="project" value="RHEA"/>
</dbReference>
<keyword evidence="4 13" id="KW-0560">Oxidoreductase</keyword>
<comment type="subcellular location">
    <subcellularLocation>
        <location evidence="13">Cytoplasm</location>
    </subcellularLocation>
</comment>
<name>A0A4Y4CXD4_ZOORA</name>
<dbReference type="InterPro" id="IPR036291">
    <property type="entry name" value="NAD(P)-bd_dom_sf"/>
</dbReference>
<comment type="catalytic activity">
    <reaction evidence="9">
        <text>sn-glycerol 3-phosphate + NADP(+) = dihydroxyacetone phosphate + NADPH + H(+)</text>
        <dbReference type="Rhea" id="RHEA:11096"/>
        <dbReference type="ChEBI" id="CHEBI:15378"/>
        <dbReference type="ChEBI" id="CHEBI:57597"/>
        <dbReference type="ChEBI" id="CHEBI:57642"/>
        <dbReference type="ChEBI" id="CHEBI:57783"/>
        <dbReference type="ChEBI" id="CHEBI:58349"/>
        <dbReference type="EC" id="1.1.1.94"/>
    </reaction>
    <physiologicalReaction direction="right-to-left" evidence="9">
        <dbReference type="Rhea" id="RHEA:11098"/>
    </physiologicalReaction>
</comment>
<evidence type="ECO:0000256" key="16">
    <source>
        <dbReference type="PIRSR" id="PIRSR000114-3"/>
    </source>
</evidence>
<feature type="binding site" evidence="13">
    <location>
        <position position="239"/>
    </location>
    <ligand>
        <name>sn-glycerol 3-phosphate</name>
        <dbReference type="ChEBI" id="CHEBI:57597"/>
    </ligand>
</feature>
<dbReference type="GO" id="GO:0046167">
    <property type="term" value="P:glycerol-3-phosphate biosynthetic process"/>
    <property type="evidence" value="ECO:0007669"/>
    <property type="project" value="UniProtKB-UniRule"/>
</dbReference>
<comment type="caution">
    <text evidence="13">Lacks conserved residue(s) required for the propagation of feature annotation.</text>
</comment>
<dbReference type="Gene3D" id="3.40.50.720">
    <property type="entry name" value="NAD(P)-binding Rossmann-like Domain"/>
    <property type="match status" value="1"/>
</dbReference>
<evidence type="ECO:0000256" key="4">
    <source>
        <dbReference type="ARBA" id="ARBA00023002"/>
    </source>
</evidence>
<feature type="binding site" evidence="15">
    <location>
        <position position="102"/>
    </location>
    <ligand>
        <name>substrate</name>
    </ligand>
</feature>
<dbReference type="InterPro" id="IPR006168">
    <property type="entry name" value="G3P_DH_NAD-dep"/>
</dbReference>
<dbReference type="SUPFAM" id="SSF51735">
    <property type="entry name" value="NAD(P)-binding Rossmann-fold domains"/>
    <property type="match status" value="1"/>
</dbReference>
<feature type="binding site" evidence="13">
    <location>
        <position position="131"/>
    </location>
    <ligand>
        <name>sn-glycerol 3-phosphate</name>
        <dbReference type="ChEBI" id="CHEBI:57597"/>
    </ligand>
</feature>
<dbReference type="AlphaFoldDB" id="A0A4Y4CXD4"/>
<dbReference type="GO" id="GO:0005829">
    <property type="term" value="C:cytosol"/>
    <property type="evidence" value="ECO:0007669"/>
    <property type="project" value="TreeGrafter"/>
</dbReference>
<keyword evidence="13" id="KW-0963">Cytoplasm</keyword>
<keyword evidence="13" id="KW-0547">Nucleotide-binding</keyword>
<evidence type="ECO:0000313" key="20">
    <source>
        <dbReference type="EMBL" id="GEC96772.1"/>
    </source>
</evidence>
<evidence type="ECO:0000256" key="1">
    <source>
        <dbReference type="ARBA" id="ARBA00011009"/>
    </source>
</evidence>
<protein>
    <recommendedName>
        <fullName evidence="11 13">Glycerol-3-phosphate dehydrogenase [NAD(P)+]</fullName>
        <ecNumber evidence="10 13">1.1.1.94</ecNumber>
    </recommendedName>
    <alternativeName>
        <fullName evidence="13">NAD(P)(+)-dependent glycerol-3-phosphate dehydrogenase</fullName>
    </alternativeName>
    <alternativeName>
        <fullName evidence="12 13">NAD(P)H-dependent dihydroxyacetone-phosphate reductase</fullName>
    </alternativeName>
</protein>
<dbReference type="FunFam" id="1.10.1040.10:FF:000001">
    <property type="entry name" value="Glycerol-3-phosphate dehydrogenase [NAD(P)+]"/>
    <property type="match status" value="1"/>
</dbReference>
<dbReference type="FunFam" id="3.40.50.720:FF:000019">
    <property type="entry name" value="Glycerol-3-phosphate dehydrogenase [NAD(P)+]"/>
    <property type="match status" value="1"/>
</dbReference>
<dbReference type="Proteomes" id="UP000318422">
    <property type="component" value="Unassembled WGS sequence"/>
</dbReference>
<feature type="binding site" evidence="16">
    <location>
        <position position="250"/>
    </location>
    <ligand>
        <name>NAD(+)</name>
        <dbReference type="ChEBI" id="CHEBI:57540"/>
    </ligand>
</feature>
<feature type="binding site" evidence="13">
    <location>
        <position position="276"/>
    </location>
    <ligand>
        <name>NADPH</name>
        <dbReference type="ChEBI" id="CHEBI:57783"/>
    </ligand>
</feature>
<dbReference type="HAMAP" id="MF_00394">
    <property type="entry name" value="NAD_Glyc3P_dehydrog"/>
    <property type="match status" value="1"/>
</dbReference>
<feature type="binding site" evidence="13">
    <location>
        <position position="133"/>
    </location>
    <ligand>
        <name>sn-glycerol 3-phosphate</name>
        <dbReference type="ChEBI" id="CHEBI:57597"/>
    </ligand>
</feature>
<organism evidence="20 21">
    <name type="scientific">Zoogloea ramigera</name>
    <dbReference type="NCBI Taxonomy" id="350"/>
    <lineage>
        <taxon>Bacteria</taxon>
        <taxon>Pseudomonadati</taxon>
        <taxon>Pseudomonadota</taxon>
        <taxon>Betaproteobacteria</taxon>
        <taxon>Rhodocyclales</taxon>
        <taxon>Zoogloeaceae</taxon>
        <taxon>Zoogloea</taxon>
    </lineage>
</organism>
<dbReference type="PIRSF" id="PIRSF000114">
    <property type="entry name" value="Glycerol-3-P_dh"/>
    <property type="match status" value="1"/>
</dbReference>
<dbReference type="Pfam" id="PF07479">
    <property type="entry name" value="NAD_Gly3P_dh_C"/>
    <property type="match status" value="1"/>
</dbReference>
<feature type="binding site" evidence="13">
    <location>
        <position position="135"/>
    </location>
    <ligand>
        <name>NADPH</name>
        <dbReference type="ChEBI" id="CHEBI:57783"/>
    </ligand>
</feature>
<evidence type="ECO:0000256" key="12">
    <source>
        <dbReference type="ARBA" id="ARBA00080511"/>
    </source>
</evidence>
<comment type="similarity">
    <text evidence="1 13 17">Belongs to the NAD-dependent glycerol-3-phosphate dehydrogenase family.</text>
</comment>
<feature type="binding site" evidence="13">
    <location>
        <position position="102"/>
    </location>
    <ligand>
        <name>NADPH</name>
        <dbReference type="ChEBI" id="CHEBI:57783"/>
    </ligand>
</feature>
<dbReference type="GO" id="GO:0051287">
    <property type="term" value="F:NAD binding"/>
    <property type="evidence" value="ECO:0007669"/>
    <property type="project" value="InterPro"/>
</dbReference>
<evidence type="ECO:0000259" key="18">
    <source>
        <dbReference type="Pfam" id="PF01210"/>
    </source>
</evidence>
<accession>A0A4Y4CXD4</accession>
<dbReference type="Gene3D" id="1.10.1040.10">
    <property type="entry name" value="N-(1-d-carboxylethyl)-l-norvaline Dehydrogenase, domain 2"/>
    <property type="match status" value="1"/>
</dbReference>
<comment type="caution">
    <text evidence="20">The sequence shown here is derived from an EMBL/GenBank/DDBJ whole genome shotgun (WGS) entry which is preliminary data.</text>
</comment>
<sequence length="326" mass="34020">MRIAVFGAGAWGTALALAFSRNHDVVLWSREVDEIAALAADRENRRYLPGISLPAELQLSDHLGDAAQADLHLVVTPLAGLRSTARALQAAAPGTPLLWACKGLEAGTAKLPHQIVAEELGSDARCGVLTGPSFAVEVAQGLPAAVTIAARDLEFARYWVHALHNNRLRLYANDDLVGAEVGGAVKNVMAIAAGVADGMGFGLNARAALITRGLAEITRLGVALGGRRDTFMGLAGLGDLVLTCTGDLSRNRRVGLLLAEGKTLPDILAALGHVAEGVSTTHEVATLAARLGVDMPITNAVDGVLRGKLVAREAVEQLLARDPKQE</sequence>
<comment type="catalytic activity">
    <reaction evidence="13">
        <text>sn-glycerol 3-phosphate + NAD(+) = dihydroxyacetone phosphate + NADH + H(+)</text>
        <dbReference type="Rhea" id="RHEA:11092"/>
        <dbReference type="ChEBI" id="CHEBI:15378"/>
        <dbReference type="ChEBI" id="CHEBI:57540"/>
        <dbReference type="ChEBI" id="CHEBI:57597"/>
        <dbReference type="ChEBI" id="CHEBI:57642"/>
        <dbReference type="ChEBI" id="CHEBI:57945"/>
        <dbReference type="EC" id="1.1.1.94"/>
    </reaction>
</comment>
<gene>
    <name evidence="13 20" type="primary">gpsA</name>
    <name evidence="20" type="ORF">ZRA01_28450</name>
</gene>
<dbReference type="InterPro" id="IPR013328">
    <property type="entry name" value="6PGD_dom2"/>
</dbReference>
<feature type="binding site" evidence="13">
    <location>
        <position position="250"/>
    </location>
    <ligand>
        <name>sn-glycerol 3-phosphate</name>
        <dbReference type="ChEBI" id="CHEBI:57597"/>
    </ligand>
</feature>
<keyword evidence="7 13" id="KW-0594">Phospholipid biosynthesis</keyword>
<dbReference type="RefSeq" id="WP_141353421.1">
    <property type="nucleotide sequence ID" value="NZ_BJNV01000053.1"/>
</dbReference>
<proteinExistence type="inferred from homology"/>
<dbReference type="InterPro" id="IPR008927">
    <property type="entry name" value="6-PGluconate_DH-like_C_sf"/>
</dbReference>
<feature type="binding site" evidence="16">
    <location>
        <position position="135"/>
    </location>
    <ligand>
        <name>NAD(+)</name>
        <dbReference type="ChEBI" id="CHEBI:57540"/>
    </ligand>
</feature>
<dbReference type="Pfam" id="PF01210">
    <property type="entry name" value="NAD_Gly3P_dh_N"/>
    <property type="match status" value="1"/>
</dbReference>
<feature type="binding site" evidence="13">
    <location>
        <position position="186"/>
    </location>
    <ligand>
        <name>sn-glycerol 3-phosphate</name>
        <dbReference type="ChEBI" id="CHEBI:57597"/>
    </ligand>
</feature>
<feature type="binding site" evidence="13">
    <location>
        <position position="102"/>
    </location>
    <ligand>
        <name>sn-glycerol 3-phosphate</name>
        <dbReference type="ChEBI" id="CHEBI:57597"/>
    </ligand>
</feature>
<keyword evidence="3 13" id="KW-0521">NADP</keyword>
<dbReference type="NCBIfam" id="NF000942">
    <property type="entry name" value="PRK00094.1-4"/>
    <property type="match status" value="1"/>
</dbReference>
<evidence type="ECO:0000256" key="11">
    <source>
        <dbReference type="ARBA" id="ARBA00069372"/>
    </source>
</evidence>
<keyword evidence="2 13" id="KW-0444">Lipid biosynthesis</keyword>
<evidence type="ECO:0000256" key="15">
    <source>
        <dbReference type="PIRSR" id="PIRSR000114-2"/>
    </source>
</evidence>
<evidence type="ECO:0000256" key="14">
    <source>
        <dbReference type="PIRSR" id="PIRSR000114-1"/>
    </source>
</evidence>
<evidence type="ECO:0000259" key="19">
    <source>
        <dbReference type="Pfam" id="PF07479"/>
    </source>
</evidence>